<dbReference type="Pfam" id="PF03198">
    <property type="entry name" value="Glyco_hydro_72"/>
    <property type="match status" value="1"/>
</dbReference>
<keyword evidence="10" id="KW-1015">Disulfide bond</keyword>
<dbReference type="GO" id="GO:0042124">
    <property type="term" value="F:1,3-beta-glucanosyltransferase activity"/>
    <property type="evidence" value="ECO:0007669"/>
    <property type="project" value="TreeGrafter"/>
</dbReference>
<evidence type="ECO:0000256" key="1">
    <source>
        <dbReference type="ARBA" id="ARBA00004196"/>
    </source>
</evidence>
<comment type="caution">
    <text evidence="17">The sequence shown here is derived from an EMBL/GenBank/DDBJ whole genome shotgun (WGS) entry which is preliminary data.</text>
</comment>
<dbReference type="InterPro" id="IPR000592">
    <property type="entry name" value="Ribosomal_eS27"/>
</dbReference>
<dbReference type="Gene3D" id="3.20.20.80">
    <property type="entry name" value="Glycosidases"/>
    <property type="match status" value="1"/>
</dbReference>
<evidence type="ECO:0000256" key="10">
    <source>
        <dbReference type="ARBA" id="ARBA00023157"/>
    </source>
</evidence>
<reference evidence="17" key="2">
    <citation type="journal article" date="2022" name="Microbiol. Resour. Announc.">
        <title>Whole-Genome Sequence of Entomortierella parvispora E1425, a Mucoromycotan Fungus Associated with Burkholderiaceae-Related Endosymbiotic Bacteria.</title>
        <authorList>
            <person name="Herlambang A."/>
            <person name="Guo Y."/>
            <person name="Takashima Y."/>
            <person name="Narisawa K."/>
            <person name="Ohta H."/>
            <person name="Nishizawa T."/>
        </authorList>
    </citation>
    <scope>NUCLEOTIDE SEQUENCE</scope>
    <source>
        <strain evidence="17">E1425</strain>
    </source>
</reference>
<evidence type="ECO:0000256" key="14">
    <source>
        <dbReference type="RuleBase" id="RU000671"/>
    </source>
</evidence>
<keyword evidence="14" id="KW-0479">Metal-binding</keyword>
<dbReference type="EC" id="2.4.1.-" evidence="15"/>
<dbReference type="SUPFAM" id="SSF51445">
    <property type="entry name" value="(Trans)glycosidases"/>
    <property type="match status" value="1"/>
</dbReference>
<dbReference type="SMART" id="SM00768">
    <property type="entry name" value="X8"/>
    <property type="match status" value="1"/>
</dbReference>
<evidence type="ECO:0000259" key="16">
    <source>
        <dbReference type="SMART" id="SM00768"/>
    </source>
</evidence>
<evidence type="ECO:0000313" key="18">
    <source>
        <dbReference type="Proteomes" id="UP000827284"/>
    </source>
</evidence>
<evidence type="ECO:0000256" key="2">
    <source>
        <dbReference type="ARBA" id="ARBA00004589"/>
    </source>
</evidence>
<dbReference type="GO" id="GO:1990904">
    <property type="term" value="C:ribonucleoprotein complex"/>
    <property type="evidence" value="ECO:0007669"/>
    <property type="project" value="UniProtKB-KW"/>
</dbReference>
<feature type="signal peptide" evidence="15">
    <location>
        <begin position="1"/>
        <end position="23"/>
    </location>
</feature>
<evidence type="ECO:0000256" key="9">
    <source>
        <dbReference type="ARBA" id="ARBA00023136"/>
    </source>
</evidence>
<dbReference type="InterPro" id="IPR004886">
    <property type="entry name" value="Glucanosyltransferase"/>
</dbReference>
<evidence type="ECO:0000256" key="13">
    <source>
        <dbReference type="ARBA" id="ARBA00023288"/>
    </source>
</evidence>
<dbReference type="GO" id="GO:0098552">
    <property type="term" value="C:side of membrane"/>
    <property type="evidence" value="ECO:0007669"/>
    <property type="project" value="UniProtKB-KW"/>
</dbReference>
<dbReference type="Gene3D" id="1.20.58.1040">
    <property type="match status" value="1"/>
</dbReference>
<dbReference type="HAMAP" id="MF_00371">
    <property type="entry name" value="Ribosomal_eS27"/>
    <property type="match status" value="1"/>
</dbReference>
<evidence type="ECO:0000256" key="7">
    <source>
        <dbReference type="ARBA" id="ARBA00022833"/>
    </source>
</evidence>
<keyword evidence="5 15" id="KW-0336">GPI-anchor</keyword>
<evidence type="ECO:0000256" key="5">
    <source>
        <dbReference type="ARBA" id="ARBA00022622"/>
    </source>
</evidence>
<name>A0A9P3LZY4_9FUNG</name>
<evidence type="ECO:0000256" key="4">
    <source>
        <dbReference type="ARBA" id="ARBA00010919"/>
    </source>
</evidence>
<dbReference type="SUPFAM" id="SSF57829">
    <property type="entry name" value="Zn-binding ribosomal proteins"/>
    <property type="match status" value="1"/>
</dbReference>
<dbReference type="GO" id="GO:0005840">
    <property type="term" value="C:ribosome"/>
    <property type="evidence" value="ECO:0007669"/>
    <property type="project" value="UniProtKB-KW"/>
</dbReference>
<comment type="function">
    <text evidence="15">Splits internally a 1,3-beta-glucan molecule and transfers the newly generated reducing end (the donor) to the non-reducing end of another 1,3-beta-glucan molecule (the acceptor) forming a 1,3-beta linkage, resulting in the elongation of 1,3-beta-glucan chains in the cell wall.</text>
</comment>
<feature type="chain" id="PRO_5040541842" description="Multifunctional fusion protein" evidence="15">
    <location>
        <begin position="24"/>
        <end position="580"/>
    </location>
</feature>
<dbReference type="PANTHER" id="PTHR31468:SF2">
    <property type="entry name" value="1,3-BETA-GLUCANOSYLTRANSFERASE GAS1"/>
    <property type="match status" value="1"/>
</dbReference>
<dbReference type="EMBL" id="BQFW01000012">
    <property type="protein sequence ID" value="GJJ76612.1"/>
    <property type="molecule type" value="Genomic_DNA"/>
</dbReference>
<feature type="domain" description="X8" evidence="16">
    <location>
        <begin position="374"/>
        <end position="466"/>
    </location>
</feature>
<proteinExistence type="inferred from homology"/>
<dbReference type="Gene3D" id="2.20.25.100">
    <property type="entry name" value="Zn-binding ribosomal proteins"/>
    <property type="match status" value="1"/>
</dbReference>
<evidence type="ECO:0000256" key="12">
    <source>
        <dbReference type="ARBA" id="ARBA00023274"/>
    </source>
</evidence>
<keyword evidence="11" id="KW-0325">Glycoprotein</keyword>
<dbReference type="Pfam" id="PF01667">
    <property type="entry name" value="Ribosomal_S27e"/>
    <property type="match status" value="1"/>
</dbReference>
<dbReference type="OrthoDB" id="421038at2759"/>
<sequence length="580" mass="63167">MTRLLGAPTLALTAALCLSSVFALNPISIKGTKFFDSVTKDQFFIKGVAYQPRTLSTDFSDPLAKPADCKRDSGLMKDLGLNTIRVYQVDPSLNHDECMAILRQAGIYLILDLVVPKHSIIRTNPEYDTNIWNNVRSTIDAFQGYDNTLGFFVGNEVTNDNKTTVASGYVKALVRDTKTYLHSVSSRKIPVGYANNDDPDVRLQIQNYLNCGPEEERIDFFGINLYEWCGSSTNYQTSGYVERTADIATYSIPVFLSEFGCNLISPRTFPEVKSIFGPDMTDSWSGGIVYEWSQEDNNYGLVKINPDNTVSPLPDYTNLKTSLKTLHPAGVKMDAFNEQRPASTCPAITSTWEPNANLPPTPSTAACDCMMSSLNCVASDQAVATTESLGTLLNTICGMTSCDDISANGKSGVYGKYSFCSPAQKLSYMYNFYYTNIGKKAASTCNFNGMAKLAVAAKSSDQGCSSIRDPNTGAKFGGHSTGSGYQIAPAAVYLTTALLAVDLLNPSHALEQKTHKLKRLVQSPNSYFMDVKCPGCVQITTVFSHAQTVVMCSSCANVLAQPTGGITRLTEGCSFRRKQA</sequence>
<dbReference type="InterPro" id="IPR012946">
    <property type="entry name" value="X8"/>
</dbReference>
<keyword evidence="7 14" id="KW-0862">Zinc</keyword>
<keyword evidence="6 15" id="KW-0732">Signal</keyword>
<evidence type="ECO:0000256" key="3">
    <source>
        <dbReference type="ARBA" id="ARBA00007528"/>
    </source>
</evidence>
<dbReference type="Pfam" id="PF07983">
    <property type="entry name" value="X8"/>
    <property type="match status" value="1"/>
</dbReference>
<dbReference type="PANTHER" id="PTHR31468">
    <property type="entry name" value="1,3-BETA-GLUCANOSYLTRANSFERASE GAS1"/>
    <property type="match status" value="1"/>
</dbReference>
<dbReference type="InterPro" id="IPR017853">
    <property type="entry name" value="GH"/>
</dbReference>
<organism evidence="17 18">
    <name type="scientific">Entomortierella parvispora</name>
    <dbReference type="NCBI Taxonomy" id="205924"/>
    <lineage>
        <taxon>Eukaryota</taxon>
        <taxon>Fungi</taxon>
        <taxon>Fungi incertae sedis</taxon>
        <taxon>Mucoromycota</taxon>
        <taxon>Mortierellomycotina</taxon>
        <taxon>Mortierellomycetes</taxon>
        <taxon>Mortierellales</taxon>
        <taxon>Mortierellaceae</taxon>
        <taxon>Entomortierella</taxon>
    </lineage>
</organism>
<dbReference type="Proteomes" id="UP000827284">
    <property type="component" value="Unassembled WGS sequence"/>
</dbReference>
<comment type="similarity">
    <text evidence="3 15">Belongs to the glycosyl hydrolase 72 family.</text>
</comment>
<keyword evidence="15" id="KW-0808">Transferase</keyword>
<dbReference type="PROSITE" id="PS01168">
    <property type="entry name" value="RIBOSOMAL_S27E"/>
    <property type="match status" value="1"/>
</dbReference>
<keyword evidence="8 14" id="KW-0689">Ribosomal protein</keyword>
<evidence type="ECO:0000256" key="6">
    <source>
        <dbReference type="ARBA" id="ARBA00022729"/>
    </source>
</evidence>
<dbReference type="GO" id="GO:0031505">
    <property type="term" value="P:fungal-type cell wall organization"/>
    <property type="evidence" value="ECO:0007669"/>
    <property type="project" value="TreeGrafter"/>
</dbReference>
<evidence type="ECO:0000256" key="8">
    <source>
        <dbReference type="ARBA" id="ARBA00022980"/>
    </source>
</evidence>
<keyword evidence="14" id="KW-0863">Zinc-finger</keyword>
<accession>A0A9P3LZY4</accession>
<dbReference type="FunFam" id="2.20.25.100:FF:000001">
    <property type="entry name" value="40S ribosomal protein S27"/>
    <property type="match status" value="1"/>
</dbReference>
<dbReference type="GO" id="GO:0006412">
    <property type="term" value="P:translation"/>
    <property type="evidence" value="ECO:0007669"/>
    <property type="project" value="InterPro"/>
</dbReference>
<gene>
    <name evidence="17" type="ORF">EMPS_08971</name>
</gene>
<evidence type="ECO:0000256" key="11">
    <source>
        <dbReference type="ARBA" id="ARBA00023180"/>
    </source>
</evidence>
<evidence type="ECO:0000256" key="15">
    <source>
        <dbReference type="RuleBase" id="RU361209"/>
    </source>
</evidence>
<dbReference type="GO" id="GO:0003735">
    <property type="term" value="F:structural constituent of ribosome"/>
    <property type="evidence" value="ECO:0007669"/>
    <property type="project" value="InterPro"/>
</dbReference>
<comment type="subcellular location">
    <subcellularLocation>
        <location evidence="1">Cell envelope</location>
    </subcellularLocation>
    <subcellularLocation>
        <location evidence="15">Cell membrane</location>
        <topology evidence="15">Lipid-anchor</topology>
        <topology evidence="15">GPI-anchor</topology>
    </subcellularLocation>
    <subcellularLocation>
        <location evidence="2">Membrane</location>
        <topology evidence="2">Lipid-anchor</topology>
        <topology evidence="2">GPI-anchor</topology>
    </subcellularLocation>
</comment>
<keyword evidence="18" id="KW-1185">Reference proteome</keyword>
<keyword evidence="12 14" id="KW-0687">Ribonucleoprotein</keyword>
<comment type="cofactor">
    <cofactor evidence="14">
        <name>Zn(2+)</name>
        <dbReference type="ChEBI" id="CHEBI:29105"/>
    </cofactor>
    <text evidence="14">Binds 1 zinc ion per subunit.</text>
</comment>
<dbReference type="InterPro" id="IPR011332">
    <property type="entry name" value="Ribosomal_zn-bd"/>
</dbReference>
<comment type="similarity">
    <text evidence="4 14">Belongs to the eukaryotic ribosomal protein eS27 family.</text>
</comment>
<keyword evidence="9 15" id="KW-0472">Membrane</keyword>
<keyword evidence="13 15" id="KW-0449">Lipoprotein</keyword>
<dbReference type="InterPro" id="IPR023407">
    <property type="entry name" value="Ribosomal_eS27_Zn-bd_dom_sf"/>
</dbReference>
<dbReference type="GO" id="GO:0008270">
    <property type="term" value="F:zinc ion binding"/>
    <property type="evidence" value="ECO:0007669"/>
    <property type="project" value="UniProtKB-KW"/>
</dbReference>
<protein>
    <recommendedName>
        <fullName evidence="14 15">Multifunctional fusion protein</fullName>
    </recommendedName>
    <domain>
        <recommendedName>
            <fullName evidence="15">1,3-beta-glucanosyltransferase</fullName>
            <ecNumber evidence="15">2.4.1.-</ecNumber>
        </recommendedName>
    </domain>
    <domain>
        <recommendedName>
            <fullName evidence="14">40S ribosomal protein S27</fullName>
        </recommendedName>
    </domain>
</protein>
<reference evidence="17" key="1">
    <citation type="submission" date="2021-11" db="EMBL/GenBank/DDBJ databases">
        <authorList>
            <person name="Herlambang A."/>
            <person name="Guo Y."/>
            <person name="Takashima Y."/>
            <person name="Nishizawa T."/>
        </authorList>
    </citation>
    <scope>NUCLEOTIDE SEQUENCE</scope>
    <source>
        <strain evidence="17">E1425</strain>
    </source>
</reference>
<evidence type="ECO:0000313" key="17">
    <source>
        <dbReference type="EMBL" id="GJJ76612.1"/>
    </source>
</evidence>
<dbReference type="GO" id="GO:0005886">
    <property type="term" value="C:plasma membrane"/>
    <property type="evidence" value="ECO:0007669"/>
    <property type="project" value="UniProtKB-SubCell"/>
</dbReference>
<dbReference type="AlphaFoldDB" id="A0A9P3LZY4"/>
<dbReference type="GO" id="GO:0071970">
    <property type="term" value="P:fungal-type cell wall (1-&gt;3)-beta-D-glucan biosynthetic process"/>
    <property type="evidence" value="ECO:0007669"/>
    <property type="project" value="TreeGrafter"/>
</dbReference>